<organism evidence="2 3">
    <name type="scientific">Maritimibacter alkaliphilus HTCC2654</name>
    <dbReference type="NCBI Taxonomy" id="314271"/>
    <lineage>
        <taxon>Bacteria</taxon>
        <taxon>Pseudomonadati</taxon>
        <taxon>Pseudomonadota</taxon>
        <taxon>Alphaproteobacteria</taxon>
        <taxon>Rhodobacterales</taxon>
        <taxon>Roseobacteraceae</taxon>
        <taxon>Maritimibacter</taxon>
    </lineage>
</organism>
<evidence type="ECO:0000313" key="3">
    <source>
        <dbReference type="Proteomes" id="UP000002931"/>
    </source>
</evidence>
<gene>
    <name evidence="2" type="ORF">RB2654_13995</name>
</gene>
<evidence type="ECO:0000256" key="1">
    <source>
        <dbReference type="SAM" id="MobiDB-lite"/>
    </source>
</evidence>
<accession>A3VGJ8</accession>
<name>A3VGJ8_9RHOB</name>
<protein>
    <submittedName>
        <fullName evidence="2">Uncharacterized protein</fullName>
    </submittedName>
</protein>
<dbReference type="AlphaFoldDB" id="A3VGJ8"/>
<keyword evidence="3" id="KW-1185">Reference proteome</keyword>
<reference evidence="2 3" key="1">
    <citation type="journal article" date="2010" name="J. Bacteriol.">
        <title>Genome sequences of Pelagibaca bermudensis HTCC2601T and Maritimibacter alkaliphilus HTCC2654T, the type strains of two marine Roseobacter genera.</title>
        <authorList>
            <person name="Thrash J.C."/>
            <person name="Cho J.C."/>
            <person name="Ferriera S."/>
            <person name="Johnson J."/>
            <person name="Vergin K.L."/>
            <person name="Giovannoni S.J."/>
        </authorList>
    </citation>
    <scope>NUCLEOTIDE SEQUENCE [LARGE SCALE GENOMIC DNA]</scope>
    <source>
        <strain evidence="2 3">HTCC2654</strain>
    </source>
</reference>
<comment type="caution">
    <text evidence="2">The sequence shown here is derived from an EMBL/GenBank/DDBJ whole genome shotgun (WGS) entry which is preliminary data.</text>
</comment>
<feature type="region of interest" description="Disordered" evidence="1">
    <location>
        <begin position="27"/>
        <end position="54"/>
    </location>
</feature>
<dbReference type="EMBL" id="AAMT01000008">
    <property type="protein sequence ID" value="EAQ12403.1"/>
    <property type="molecule type" value="Genomic_DNA"/>
</dbReference>
<sequence length="87" mass="9793">MTLPNPRARGAFLPCVELLPLLLHTRAHRRQNSRPSCRPAISRTSQAHLRNARSRRFARSARLFSGKCRHATANRPGATCGRSPHRC</sequence>
<evidence type="ECO:0000313" key="2">
    <source>
        <dbReference type="EMBL" id="EAQ12403.1"/>
    </source>
</evidence>
<proteinExistence type="predicted"/>
<dbReference type="HOGENOM" id="CLU_2479672_0_0_5"/>
<dbReference type="STRING" id="314271.RB2654_13995"/>
<dbReference type="Proteomes" id="UP000002931">
    <property type="component" value="Unassembled WGS sequence"/>
</dbReference>